<feature type="transmembrane region" description="Helical" evidence="6">
    <location>
        <begin position="360"/>
        <end position="378"/>
    </location>
</feature>
<feature type="transmembrane region" description="Helical" evidence="6">
    <location>
        <begin position="160"/>
        <end position="176"/>
    </location>
</feature>
<feature type="transmembrane region" description="Helical" evidence="6">
    <location>
        <begin position="474"/>
        <end position="498"/>
    </location>
</feature>
<feature type="transmembrane region" description="Helical" evidence="6">
    <location>
        <begin position="223"/>
        <end position="247"/>
    </location>
</feature>
<feature type="transmembrane region" description="Helical" evidence="6">
    <location>
        <begin position="12"/>
        <end position="35"/>
    </location>
</feature>
<feature type="transmembrane region" description="Helical" evidence="6">
    <location>
        <begin position="47"/>
        <end position="68"/>
    </location>
</feature>
<evidence type="ECO:0000256" key="2">
    <source>
        <dbReference type="ARBA" id="ARBA00022475"/>
    </source>
</evidence>
<feature type="transmembrane region" description="Helical" evidence="6">
    <location>
        <begin position="119"/>
        <end position="139"/>
    </location>
</feature>
<keyword evidence="4 6" id="KW-1133">Transmembrane helix</keyword>
<dbReference type="InterPro" id="IPR050833">
    <property type="entry name" value="Poly_Biosynth_Transport"/>
</dbReference>
<evidence type="ECO:0000256" key="5">
    <source>
        <dbReference type="ARBA" id="ARBA00023136"/>
    </source>
</evidence>
<proteinExistence type="predicted"/>
<dbReference type="CDD" id="cd13124">
    <property type="entry name" value="MATE_SpoVB_like"/>
    <property type="match status" value="1"/>
</dbReference>
<dbReference type="PANTHER" id="PTHR30250">
    <property type="entry name" value="PST FAMILY PREDICTED COLANIC ACID TRANSPORTER"/>
    <property type="match status" value="1"/>
</dbReference>
<organism evidence="7 8">
    <name type="scientific">Clostridium ganghwense</name>
    <dbReference type="NCBI Taxonomy" id="312089"/>
    <lineage>
        <taxon>Bacteria</taxon>
        <taxon>Bacillati</taxon>
        <taxon>Bacillota</taxon>
        <taxon>Clostridia</taxon>
        <taxon>Eubacteriales</taxon>
        <taxon>Clostridiaceae</taxon>
        <taxon>Clostridium</taxon>
    </lineage>
</organism>
<sequence length="511" mass="55864">MKKQSLVKGTFILGFAGIFSKALGMLFRIPLTILVGDEGLGYYQMAYPLYMLFIAGASGVPLAMSKMISEKKAQGDEIGVIQVLKQSLLLMTIFGVVISSVMFLFSNQFIKLFRWDENSYYSLIALSAAPIFIAIMSVFRGFFQGLQNMTPTAISQILEQFARVVVGIGLAVMLLPKGIQHAAGGATLGAAAGGILGGMYLISKYKKVRREFSIGKVKFNKKIMDTLLKLAVPISLGACVGTIMNVIDAIMVPQKLLQAGYTSKEAAVLYGQLTGKAAVLVNVPLTLSAALCAAVVPIISEAYLLNDKFKLHKNIISSIKISLVVALPSLCGLYFLPYPILNLIFRGRVSGYEILKYSSISIPFIILAQTTTIILQATTSKKQPIINLLIGCITKIAITNILVPISEINIYGAVIGTFTAYGIAVILNIRLLKKNLKVRVDLYQILIKPAYASMIMIITVAFIYVKIYNYTMNNSISCLIGIFIGIIVYIILILAFKVMDIKELRNRKIIK</sequence>
<feature type="transmembrane region" description="Helical" evidence="6">
    <location>
        <begin position="88"/>
        <end position="107"/>
    </location>
</feature>
<comment type="caution">
    <text evidence="7">The sequence shown here is derived from an EMBL/GenBank/DDBJ whole genome shotgun (WGS) entry which is preliminary data.</text>
</comment>
<dbReference type="Proteomes" id="UP001079657">
    <property type="component" value="Unassembled WGS sequence"/>
</dbReference>
<dbReference type="PIRSF" id="PIRSF038958">
    <property type="entry name" value="PG_synth_SpoVB"/>
    <property type="match status" value="1"/>
</dbReference>
<feature type="transmembrane region" description="Helical" evidence="6">
    <location>
        <begin position="385"/>
        <end position="403"/>
    </location>
</feature>
<protein>
    <submittedName>
        <fullName evidence="7">Polysaccharide biosynthesis protein</fullName>
    </submittedName>
</protein>
<feature type="transmembrane region" description="Helical" evidence="6">
    <location>
        <begin position="450"/>
        <end position="468"/>
    </location>
</feature>
<dbReference type="InterPro" id="IPR002797">
    <property type="entry name" value="Polysacc_synth"/>
</dbReference>
<reference evidence="7" key="1">
    <citation type="submission" date="2022-12" db="EMBL/GenBank/DDBJ databases">
        <authorList>
            <person name="Wang J."/>
        </authorList>
    </citation>
    <scope>NUCLEOTIDE SEQUENCE</scope>
    <source>
        <strain evidence="7">HY-42-06</strain>
    </source>
</reference>
<accession>A0ABT4CSC3</accession>
<name>A0ABT4CSC3_9CLOT</name>
<dbReference type="InterPro" id="IPR024923">
    <property type="entry name" value="PG_synth_SpoVB"/>
</dbReference>
<evidence type="ECO:0000256" key="1">
    <source>
        <dbReference type="ARBA" id="ARBA00004651"/>
    </source>
</evidence>
<keyword evidence="3 6" id="KW-0812">Transmembrane</keyword>
<comment type="subcellular location">
    <subcellularLocation>
        <location evidence="1">Cell membrane</location>
        <topology evidence="1">Multi-pass membrane protein</topology>
    </subcellularLocation>
</comment>
<keyword evidence="5 6" id="KW-0472">Membrane</keyword>
<evidence type="ECO:0000313" key="7">
    <source>
        <dbReference type="EMBL" id="MCY6371970.1"/>
    </source>
</evidence>
<keyword evidence="2" id="KW-1003">Cell membrane</keyword>
<dbReference type="Pfam" id="PF01943">
    <property type="entry name" value="Polysacc_synt"/>
    <property type="match status" value="1"/>
</dbReference>
<evidence type="ECO:0000256" key="6">
    <source>
        <dbReference type="SAM" id="Phobius"/>
    </source>
</evidence>
<feature type="transmembrane region" description="Helical" evidence="6">
    <location>
        <begin position="277"/>
        <end position="300"/>
    </location>
</feature>
<feature type="transmembrane region" description="Helical" evidence="6">
    <location>
        <begin position="409"/>
        <end position="429"/>
    </location>
</feature>
<feature type="transmembrane region" description="Helical" evidence="6">
    <location>
        <begin position="182"/>
        <end position="202"/>
    </location>
</feature>
<dbReference type="RefSeq" id="WP_268050880.1">
    <property type="nucleotide sequence ID" value="NZ_JAPQES010000006.1"/>
</dbReference>
<feature type="transmembrane region" description="Helical" evidence="6">
    <location>
        <begin position="321"/>
        <end position="340"/>
    </location>
</feature>
<evidence type="ECO:0000256" key="4">
    <source>
        <dbReference type="ARBA" id="ARBA00022989"/>
    </source>
</evidence>
<dbReference type="PANTHER" id="PTHR30250:SF21">
    <property type="entry name" value="LIPID II FLIPPASE MURJ"/>
    <property type="match status" value="1"/>
</dbReference>
<keyword evidence="8" id="KW-1185">Reference proteome</keyword>
<evidence type="ECO:0000313" key="8">
    <source>
        <dbReference type="Proteomes" id="UP001079657"/>
    </source>
</evidence>
<dbReference type="EMBL" id="JAPQES010000006">
    <property type="protein sequence ID" value="MCY6371970.1"/>
    <property type="molecule type" value="Genomic_DNA"/>
</dbReference>
<evidence type="ECO:0000256" key="3">
    <source>
        <dbReference type="ARBA" id="ARBA00022692"/>
    </source>
</evidence>
<gene>
    <name evidence="7" type="ORF">OXH55_15140</name>
</gene>